<evidence type="ECO:0000313" key="1">
    <source>
        <dbReference type="EMBL" id="MFC3002359.1"/>
    </source>
</evidence>
<evidence type="ECO:0000313" key="2">
    <source>
        <dbReference type="Proteomes" id="UP001595420"/>
    </source>
</evidence>
<organism evidence="1 2">
    <name type="scientific">Falsiroseomonas tokyonensis</name>
    <dbReference type="NCBI Taxonomy" id="430521"/>
    <lineage>
        <taxon>Bacteria</taxon>
        <taxon>Pseudomonadati</taxon>
        <taxon>Pseudomonadota</taxon>
        <taxon>Alphaproteobacteria</taxon>
        <taxon>Acetobacterales</taxon>
        <taxon>Roseomonadaceae</taxon>
        <taxon>Falsiroseomonas</taxon>
    </lineage>
</organism>
<name>A0ABV7BZ49_9PROT</name>
<proteinExistence type="predicted"/>
<sequence>MAKKPKTPAKSGSTIIHFATNRARMDAAFCMDADKTAPARLWLGRVEVELLGKPEETEAKRDVLRPPDIAGQDDFKDPAGGDCAQLLQSWLAEAAAQGAVPLLFIHGFSNSFDSAVTRAAQLQEFYGAAGVALAPLVFSWPSDGKVIAANASGLISGAKEQYWRDQQDAAAAGPALARLLAQIRNARSRAPGKPQRLVLLAHSMGNHALAYGLLSLANGLMTREMRGLFGDAVMASADVDSGAFGNGMSLRILADLADRVTVAISRDSTLSLLSRIANEGSRRLGHFGAEDLAVLPPNLEVVDYFEGLSWSARQDILPDGGSDYDSVQHQWYRNDPNARVDLAAVLSGAKPPTRKSLAPADQVVWTFEGRIRRHAYLPQPTGISP</sequence>
<keyword evidence="2" id="KW-1185">Reference proteome</keyword>
<protein>
    <submittedName>
        <fullName evidence="1">Alpha/beta hydrolase</fullName>
    </submittedName>
</protein>
<dbReference type="Pfam" id="PF05990">
    <property type="entry name" value="DUF900"/>
    <property type="match status" value="1"/>
</dbReference>
<gene>
    <name evidence="1" type="ORF">ACFOD3_20840</name>
</gene>
<dbReference type="PANTHER" id="PTHR36513">
    <property type="entry name" value="ABC TRANSMEMBRANE TYPE-1 DOMAIN-CONTAINING PROTEIN"/>
    <property type="match status" value="1"/>
</dbReference>
<comment type="caution">
    <text evidence="1">The sequence shown here is derived from an EMBL/GenBank/DDBJ whole genome shotgun (WGS) entry which is preliminary data.</text>
</comment>
<dbReference type="PANTHER" id="PTHR36513:SF1">
    <property type="entry name" value="TRANSMEMBRANE PROTEIN"/>
    <property type="match status" value="1"/>
</dbReference>
<keyword evidence="1" id="KW-0378">Hydrolase</keyword>
<dbReference type="EMBL" id="JBHRSB010000006">
    <property type="protein sequence ID" value="MFC3002359.1"/>
    <property type="molecule type" value="Genomic_DNA"/>
</dbReference>
<reference evidence="2" key="1">
    <citation type="journal article" date="2019" name="Int. J. Syst. Evol. Microbiol.">
        <title>The Global Catalogue of Microorganisms (GCM) 10K type strain sequencing project: providing services to taxonomists for standard genome sequencing and annotation.</title>
        <authorList>
            <consortium name="The Broad Institute Genomics Platform"/>
            <consortium name="The Broad Institute Genome Sequencing Center for Infectious Disease"/>
            <person name="Wu L."/>
            <person name="Ma J."/>
        </authorList>
    </citation>
    <scope>NUCLEOTIDE SEQUENCE [LARGE SCALE GENOMIC DNA]</scope>
    <source>
        <strain evidence="2">CGMCC 1.16855</strain>
    </source>
</reference>
<dbReference type="GO" id="GO:0016787">
    <property type="term" value="F:hydrolase activity"/>
    <property type="evidence" value="ECO:0007669"/>
    <property type="project" value="UniProtKB-KW"/>
</dbReference>
<accession>A0ABV7BZ49</accession>
<dbReference type="RefSeq" id="WP_216838445.1">
    <property type="nucleotide sequence ID" value="NZ_JAFNJS010000006.1"/>
</dbReference>
<dbReference type="Proteomes" id="UP001595420">
    <property type="component" value="Unassembled WGS sequence"/>
</dbReference>
<dbReference type="InterPro" id="IPR010297">
    <property type="entry name" value="DUF900_hydrolase"/>
</dbReference>